<keyword evidence="2" id="KW-0342">GTP-binding</keyword>
<dbReference type="InterPro" id="IPR001806">
    <property type="entry name" value="Small_GTPase"/>
</dbReference>
<dbReference type="EMBL" id="UPTC01001526">
    <property type="protein sequence ID" value="VBB32073.1"/>
    <property type="molecule type" value="Genomic_DNA"/>
</dbReference>
<dbReference type="InterPro" id="IPR050227">
    <property type="entry name" value="Rab"/>
</dbReference>
<evidence type="ECO:0000313" key="4">
    <source>
        <dbReference type="Proteomes" id="UP000276991"/>
    </source>
</evidence>
<accession>A0A498SS77</accession>
<dbReference type="Gene3D" id="3.40.50.300">
    <property type="entry name" value="P-loop containing nucleotide triphosphate hydrolases"/>
    <property type="match status" value="1"/>
</dbReference>
<dbReference type="SUPFAM" id="SSF52540">
    <property type="entry name" value="P-loop containing nucleoside triphosphate hydrolases"/>
    <property type="match status" value="1"/>
</dbReference>
<dbReference type="GO" id="GO:0005525">
    <property type="term" value="F:GTP binding"/>
    <property type="evidence" value="ECO:0007669"/>
    <property type="project" value="UniProtKB-KW"/>
</dbReference>
<dbReference type="OrthoDB" id="9989112at2759"/>
<proteinExistence type="predicted"/>
<organism evidence="3 4">
    <name type="scientific">Acanthocheilonema viteae</name>
    <name type="common">Filarial nematode worm</name>
    <name type="synonym">Dipetalonema viteae</name>
    <dbReference type="NCBI Taxonomy" id="6277"/>
    <lineage>
        <taxon>Eukaryota</taxon>
        <taxon>Metazoa</taxon>
        <taxon>Ecdysozoa</taxon>
        <taxon>Nematoda</taxon>
        <taxon>Chromadorea</taxon>
        <taxon>Rhabditida</taxon>
        <taxon>Spirurina</taxon>
        <taxon>Spiruromorpha</taxon>
        <taxon>Filarioidea</taxon>
        <taxon>Onchocercidae</taxon>
        <taxon>Acanthocheilonema</taxon>
    </lineage>
</organism>
<dbReference type="STRING" id="6277.A0A498SS77"/>
<evidence type="ECO:0000256" key="1">
    <source>
        <dbReference type="ARBA" id="ARBA00022741"/>
    </source>
</evidence>
<evidence type="ECO:0000256" key="2">
    <source>
        <dbReference type="ARBA" id="ARBA00023134"/>
    </source>
</evidence>
<dbReference type="PANTHER" id="PTHR47977">
    <property type="entry name" value="RAS-RELATED PROTEIN RAB"/>
    <property type="match status" value="1"/>
</dbReference>
<dbReference type="Pfam" id="PF00071">
    <property type="entry name" value="Ras"/>
    <property type="match status" value="1"/>
</dbReference>
<dbReference type="SMART" id="SM00175">
    <property type="entry name" value="RAB"/>
    <property type="match status" value="1"/>
</dbReference>
<dbReference type="Proteomes" id="UP000276991">
    <property type="component" value="Unassembled WGS sequence"/>
</dbReference>
<protein>
    <submittedName>
        <fullName evidence="3">Uncharacterized protein</fullName>
    </submittedName>
</protein>
<dbReference type="InterPro" id="IPR027417">
    <property type="entry name" value="P-loop_NTPase"/>
</dbReference>
<dbReference type="PROSITE" id="PS51419">
    <property type="entry name" value="RAB"/>
    <property type="match status" value="1"/>
</dbReference>
<sequence length="157" mass="17310">MSKSSFSQDEILQLYELQSTSMPKVLTRFERIVGFGESNGPPERTFRVVMCGDAAAGKSSFRSLCKSYFRRADAAILVYDCTVESSFLNVRDWIATIKAVGVLFAECSALNGINVEGALMNLIRELVAAEDVKIIETGVIIMSKFSKKTSNLCCLRS</sequence>
<evidence type="ECO:0000313" key="3">
    <source>
        <dbReference type="EMBL" id="VBB32073.1"/>
    </source>
</evidence>
<keyword evidence="4" id="KW-1185">Reference proteome</keyword>
<keyword evidence="1" id="KW-0547">Nucleotide-binding</keyword>
<dbReference type="AlphaFoldDB" id="A0A498SS77"/>
<gene>
    <name evidence="3" type="ORF">NAV_LOCUS6864</name>
</gene>
<dbReference type="GO" id="GO:0003924">
    <property type="term" value="F:GTPase activity"/>
    <property type="evidence" value="ECO:0007669"/>
    <property type="project" value="InterPro"/>
</dbReference>
<reference evidence="3 4" key="1">
    <citation type="submission" date="2018-08" db="EMBL/GenBank/DDBJ databases">
        <authorList>
            <person name="Laetsch R D."/>
            <person name="Stevens L."/>
            <person name="Kumar S."/>
            <person name="Blaxter L. M."/>
        </authorList>
    </citation>
    <scope>NUCLEOTIDE SEQUENCE [LARGE SCALE GENOMIC DNA]</scope>
</reference>
<name>A0A498SS77_ACAVI</name>